<accession>X1GPM0</accession>
<dbReference type="AlphaFoldDB" id="X1GPM0"/>
<organism evidence="1">
    <name type="scientific">marine sediment metagenome</name>
    <dbReference type="NCBI Taxonomy" id="412755"/>
    <lineage>
        <taxon>unclassified sequences</taxon>
        <taxon>metagenomes</taxon>
        <taxon>ecological metagenomes</taxon>
    </lineage>
</organism>
<comment type="caution">
    <text evidence="1">The sequence shown here is derived from an EMBL/GenBank/DDBJ whole genome shotgun (WGS) entry which is preliminary data.</text>
</comment>
<gene>
    <name evidence="1" type="ORF">S03H2_23222</name>
</gene>
<evidence type="ECO:0000313" key="1">
    <source>
        <dbReference type="EMBL" id="GAH43539.1"/>
    </source>
</evidence>
<sequence>MIRLSITKGKATLIKYQKGIGCLFFSAMSATIKLEAVPIKVPLAPIFAPKASAHHNTVHG</sequence>
<dbReference type="EMBL" id="BARU01012651">
    <property type="protein sequence ID" value="GAH43539.1"/>
    <property type="molecule type" value="Genomic_DNA"/>
</dbReference>
<name>X1GPM0_9ZZZZ</name>
<proteinExistence type="predicted"/>
<protein>
    <submittedName>
        <fullName evidence="1">Uncharacterized protein</fullName>
    </submittedName>
</protein>
<reference evidence="1" key="1">
    <citation type="journal article" date="2014" name="Front. Microbiol.">
        <title>High frequency of phylogenetically diverse reductive dehalogenase-homologous genes in deep subseafloor sedimentary metagenomes.</title>
        <authorList>
            <person name="Kawai M."/>
            <person name="Futagami T."/>
            <person name="Toyoda A."/>
            <person name="Takaki Y."/>
            <person name="Nishi S."/>
            <person name="Hori S."/>
            <person name="Arai W."/>
            <person name="Tsubouchi T."/>
            <person name="Morono Y."/>
            <person name="Uchiyama I."/>
            <person name="Ito T."/>
            <person name="Fujiyama A."/>
            <person name="Inagaki F."/>
            <person name="Takami H."/>
        </authorList>
    </citation>
    <scope>NUCLEOTIDE SEQUENCE</scope>
    <source>
        <strain evidence="1">Expedition CK06-06</strain>
    </source>
</reference>